<protein>
    <submittedName>
        <fullName evidence="1">Uncharacterized protein</fullName>
    </submittedName>
</protein>
<proteinExistence type="predicted"/>
<dbReference type="Proteomes" id="UP001281147">
    <property type="component" value="Unassembled WGS sequence"/>
</dbReference>
<sequence>MGYLIWGNLQRPEDDNEDVRCFTLSIGKENGDLRYRHASEAESQLDRYWRLRDRRTETAPALRKALELAGSAYPVGKSAPKDVLLEVWRRIDRGDLCYYSLPTEELKRFTKDRNLTPIKDTRKEFITALESADEEQSFPRFLDLPAELRTSIYEYYIANLPGVLGPCSQPPLTKTCRLIRKESAPIFYNRTTFVLDLHSNRSKSQLTMTRDTDHFLARLSPRSMSAMRSLELSFDYELGLHSVLLENNLAGYTVKLAGCFLHGYQYADRSDRGGERRPGEGD</sequence>
<gene>
    <name evidence="1" type="ORF">LTR37_002296</name>
</gene>
<comment type="caution">
    <text evidence="1">The sequence shown here is derived from an EMBL/GenBank/DDBJ whole genome shotgun (WGS) entry which is preliminary data.</text>
</comment>
<evidence type="ECO:0000313" key="1">
    <source>
        <dbReference type="EMBL" id="KAK3722725.1"/>
    </source>
</evidence>
<dbReference type="EMBL" id="JAUTXU010000012">
    <property type="protein sequence ID" value="KAK3722725.1"/>
    <property type="molecule type" value="Genomic_DNA"/>
</dbReference>
<name>A0ACC3NUL8_9PEZI</name>
<organism evidence="1 2">
    <name type="scientific">Vermiconidia calcicola</name>
    <dbReference type="NCBI Taxonomy" id="1690605"/>
    <lineage>
        <taxon>Eukaryota</taxon>
        <taxon>Fungi</taxon>
        <taxon>Dikarya</taxon>
        <taxon>Ascomycota</taxon>
        <taxon>Pezizomycotina</taxon>
        <taxon>Dothideomycetes</taxon>
        <taxon>Dothideomycetidae</taxon>
        <taxon>Mycosphaerellales</taxon>
        <taxon>Extremaceae</taxon>
        <taxon>Vermiconidia</taxon>
    </lineage>
</organism>
<reference evidence="1" key="1">
    <citation type="submission" date="2023-07" db="EMBL/GenBank/DDBJ databases">
        <title>Black Yeasts Isolated from many extreme environments.</title>
        <authorList>
            <person name="Coleine C."/>
            <person name="Stajich J.E."/>
            <person name="Selbmann L."/>
        </authorList>
    </citation>
    <scope>NUCLEOTIDE SEQUENCE</scope>
    <source>
        <strain evidence="1">CCFEE 5714</strain>
    </source>
</reference>
<evidence type="ECO:0000313" key="2">
    <source>
        <dbReference type="Proteomes" id="UP001281147"/>
    </source>
</evidence>
<accession>A0ACC3NUL8</accession>
<keyword evidence="2" id="KW-1185">Reference proteome</keyword>